<dbReference type="GO" id="GO:0019346">
    <property type="term" value="P:transsulfuration"/>
    <property type="evidence" value="ECO:0007669"/>
    <property type="project" value="InterPro"/>
</dbReference>
<dbReference type="PANTHER" id="PTHR11808">
    <property type="entry name" value="TRANS-SULFURATION ENZYME FAMILY MEMBER"/>
    <property type="match status" value="1"/>
</dbReference>
<evidence type="ECO:0000313" key="7">
    <source>
        <dbReference type="EMBL" id="KAE9465890.1"/>
    </source>
</evidence>
<dbReference type="PROSITE" id="PS00868">
    <property type="entry name" value="CYS_MET_METAB_PP"/>
    <property type="match status" value="1"/>
</dbReference>
<keyword evidence="5" id="KW-0456">Lyase</keyword>
<evidence type="ECO:0000256" key="1">
    <source>
        <dbReference type="ARBA" id="ARBA00001933"/>
    </source>
</evidence>
<gene>
    <name evidence="7" type="ORF">C3L33_02198</name>
</gene>
<dbReference type="Gene3D" id="3.40.640.10">
    <property type="entry name" value="Type I PLP-dependent aspartate aminotransferase-like (Major domain)"/>
    <property type="match status" value="1"/>
</dbReference>
<dbReference type="SUPFAM" id="SSF53383">
    <property type="entry name" value="PLP-dependent transferases"/>
    <property type="match status" value="1"/>
</dbReference>
<protein>
    <recommendedName>
        <fullName evidence="2">cysteine-S-conjugate beta-lyase</fullName>
        <ecNumber evidence="2">4.4.1.13</ecNumber>
    </recommendedName>
</protein>
<feature type="non-terminal residue" evidence="7">
    <location>
        <position position="1"/>
    </location>
</feature>
<organism evidence="7 8">
    <name type="scientific">Rhododendron williamsianum</name>
    <dbReference type="NCBI Taxonomy" id="262921"/>
    <lineage>
        <taxon>Eukaryota</taxon>
        <taxon>Viridiplantae</taxon>
        <taxon>Streptophyta</taxon>
        <taxon>Embryophyta</taxon>
        <taxon>Tracheophyta</taxon>
        <taxon>Spermatophyta</taxon>
        <taxon>Magnoliopsida</taxon>
        <taxon>eudicotyledons</taxon>
        <taxon>Gunneridae</taxon>
        <taxon>Pentapetalae</taxon>
        <taxon>asterids</taxon>
        <taxon>Ericales</taxon>
        <taxon>Ericaceae</taxon>
        <taxon>Ericoideae</taxon>
        <taxon>Rhodoreae</taxon>
        <taxon>Rhododendron</taxon>
    </lineage>
</organism>
<dbReference type="PANTHER" id="PTHR11808:SF50">
    <property type="entry name" value="CYSTATHIONINE BETA-LYASE"/>
    <property type="match status" value="1"/>
</dbReference>
<dbReference type="EMBL" id="QEFC01000218">
    <property type="protein sequence ID" value="KAE9465890.1"/>
    <property type="molecule type" value="Genomic_DNA"/>
</dbReference>
<accession>A0A6A4M6Y3</accession>
<reference evidence="7 8" key="1">
    <citation type="journal article" date="2019" name="Genome Biol. Evol.">
        <title>The Rhododendron genome and chromosomal organization provide insight into shared whole-genome duplications across the heath family (Ericaceae).</title>
        <authorList>
            <person name="Soza V.L."/>
            <person name="Lindsley D."/>
            <person name="Waalkes A."/>
            <person name="Ramage E."/>
            <person name="Patwardhan R.P."/>
            <person name="Burton J.N."/>
            <person name="Adey A."/>
            <person name="Kumar A."/>
            <person name="Qiu R."/>
            <person name="Shendure J."/>
            <person name="Hall B."/>
        </authorList>
    </citation>
    <scope>NUCLEOTIDE SEQUENCE [LARGE SCALE GENOMIC DNA]</scope>
    <source>
        <strain evidence="7">RSF 1966-606</strain>
    </source>
</reference>
<dbReference type="InterPro" id="IPR000277">
    <property type="entry name" value="Cys/Met-Metab_PyrdxlP-dep_enz"/>
</dbReference>
<sequence length="279" mass="30436">GFAKANFRTSLALIAKKCEFELNCSRDKEMDVSTSASASVDIVADCFDGVDIVEKEPSVSTMLLNFENKFDPFHALSTPLYQTATFKQPSATENGPYDYTRSGNPTRDVLESLLAKLDKADRAFCFTSGMAALAAVAHLVGTGEEIVAGDDMYGGSDRLLSQVIPKTGVVVKRINTSDLDEVASTIGPWTKLLWLESPTNPRQQISDIRQFKRVVLFSLEVEDRCRTSLLKGLSIVVSSSIFADIVMHSATKFIAGHSDVMAGVLAVKGERLYLLQSYS</sequence>
<dbReference type="GO" id="GO:0008652">
    <property type="term" value="P:amino acid biosynthetic process"/>
    <property type="evidence" value="ECO:0007669"/>
    <property type="project" value="UniProtKB-KW"/>
</dbReference>
<comment type="similarity">
    <text evidence="6">Belongs to the trans-sulfuration enzymes family.</text>
</comment>
<dbReference type="AlphaFoldDB" id="A0A6A4M6Y3"/>
<evidence type="ECO:0000256" key="4">
    <source>
        <dbReference type="ARBA" id="ARBA00022898"/>
    </source>
</evidence>
<dbReference type="InterPro" id="IPR015421">
    <property type="entry name" value="PyrdxlP-dep_Trfase_major"/>
</dbReference>
<comment type="caution">
    <text evidence="7">The sequence shown here is derived from an EMBL/GenBank/DDBJ whole genome shotgun (WGS) entry which is preliminary data.</text>
</comment>
<evidence type="ECO:0000256" key="6">
    <source>
        <dbReference type="RuleBase" id="RU362118"/>
    </source>
</evidence>
<evidence type="ECO:0000256" key="5">
    <source>
        <dbReference type="ARBA" id="ARBA00023239"/>
    </source>
</evidence>
<dbReference type="OrthoDB" id="3512640at2759"/>
<dbReference type="Pfam" id="PF01053">
    <property type="entry name" value="Cys_Met_Meta_PP"/>
    <property type="match status" value="1"/>
</dbReference>
<evidence type="ECO:0000256" key="2">
    <source>
        <dbReference type="ARBA" id="ARBA00012224"/>
    </source>
</evidence>
<evidence type="ECO:0000313" key="8">
    <source>
        <dbReference type="Proteomes" id="UP000428333"/>
    </source>
</evidence>
<keyword evidence="8" id="KW-1185">Reference proteome</keyword>
<dbReference type="InterPro" id="IPR015424">
    <property type="entry name" value="PyrdxlP-dep_Trfase"/>
</dbReference>
<dbReference type="Proteomes" id="UP000428333">
    <property type="component" value="Linkage Group LG02"/>
</dbReference>
<dbReference type="GO" id="GO:0005737">
    <property type="term" value="C:cytoplasm"/>
    <property type="evidence" value="ECO:0007669"/>
    <property type="project" value="TreeGrafter"/>
</dbReference>
<name>A0A6A4M6Y3_9ERIC</name>
<dbReference type="InterPro" id="IPR054542">
    <property type="entry name" value="Cys_met_metab_PP"/>
</dbReference>
<keyword evidence="4 6" id="KW-0663">Pyridoxal phosphate</keyword>
<dbReference type="GO" id="GO:0047804">
    <property type="term" value="F:cysteine-S-conjugate beta-lyase activity"/>
    <property type="evidence" value="ECO:0007669"/>
    <property type="project" value="UniProtKB-EC"/>
</dbReference>
<dbReference type="GO" id="GO:0030170">
    <property type="term" value="F:pyridoxal phosphate binding"/>
    <property type="evidence" value="ECO:0007669"/>
    <property type="project" value="InterPro"/>
</dbReference>
<comment type="cofactor">
    <cofactor evidence="1 6">
        <name>pyridoxal 5'-phosphate</name>
        <dbReference type="ChEBI" id="CHEBI:597326"/>
    </cofactor>
</comment>
<dbReference type="EC" id="4.4.1.13" evidence="2"/>
<proteinExistence type="inferred from homology"/>
<evidence type="ECO:0000256" key="3">
    <source>
        <dbReference type="ARBA" id="ARBA00022605"/>
    </source>
</evidence>
<keyword evidence="3" id="KW-0028">Amino-acid biosynthesis</keyword>